<keyword evidence="2" id="KW-1185">Reference proteome</keyword>
<gene>
    <name evidence="1" type="ORF">CCMA1212_001485</name>
</gene>
<comment type="caution">
    <text evidence="1">The sequence shown here is derived from an EMBL/GenBank/DDBJ whole genome shotgun (WGS) entry which is preliminary data.</text>
</comment>
<sequence length="86" mass="10437">MLTQVIDISYGSKERLQEILEEMLGEENFKLVQRISNQWQIKLIRRLTVVRYQIPYLIYCIMLLTRHKEEISVIQTNMRRHYLPTA</sequence>
<name>A0ABY2HDD0_9HYPO</name>
<reference evidence="1 2" key="1">
    <citation type="submission" date="2018-01" db="EMBL/GenBank/DDBJ databases">
        <title>Genome characterization of the sugarcane-associated fungus Trichoderma ghanense CCMA-1212 and their application in lignocelulose bioconversion.</title>
        <authorList>
            <person name="Steindorff A.S."/>
            <person name="Mendes T.D."/>
            <person name="Vilela E.S.D."/>
            <person name="Rodrigues D.S."/>
            <person name="Formighieri E.F."/>
            <person name="Melo I.S."/>
            <person name="Favaro L.C.L."/>
        </authorList>
    </citation>
    <scope>NUCLEOTIDE SEQUENCE [LARGE SCALE GENOMIC DNA]</scope>
    <source>
        <strain evidence="1 2">CCMA-1212</strain>
    </source>
</reference>
<organism evidence="1 2">
    <name type="scientific">Trichoderma ghanense</name>
    <dbReference type="NCBI Taxonomy" id="65468"/>
    <lineage>
        <taxon>Eukaryota</taxon>
        <taxon>Fungi</taxon>
        <taxon>Dikarya</taxon>
        <taxon>Ascomycota</taxon>
        <taxon>Pezizomycotina</taxon>
        <taxon>Sordariomycetes</taxon>
        <taxon>Hypocreomycetidae</taxon>
        <taxon>Hypocreales</taxon>
        <taxon>Hypocreaceae</taxon>
        <taxon>Trichoderma</taxon>
    </lineage>
</organism>
<accession>A0ABY2HDD0</accession>
<dbReference type="EMBL" id="PPTA01000002">
    <property type="protein sequence ID" value="TFB06273.1"/>
    <property type="molecule type" value="Genomic_DNA"/>
</dbReference>
<evidence type="ECO:0000313" key="2">
    <source>
        <dbReference type="Proteomes" id="UP001642720"/>
    </source>
</evidence>
<evidence type="ECO:0000313" key="1">
    <source>
        <dbReference type="EMBL" id="TFB06273.1"/>
    </source>
</evidence>
<proteinExistence type="predicted"/>
<dbReference type="GeneID" id="300573359"/>
<dbReference type="Proteomes" id="UP001642720">
    <property type="component" value="Unassembled WGS sequence"/>
</dbReference>
<dbReference type="RefSeq" id="XP_073562474.1">
    <property type="nucleotide sequence ID" value="XM_073698909.1"/>
</dbReference>
<protein>
    <submittedName>
        <fullName evidence="1">Uncharacterized protein</fullName>
    </submittedName>
</protein>